<name>A0A9W6P3M2_9ACTN</name>
<dbReference type="InterPro" id="IPR017946">
    <property type="entry name" value="PLC-like_Pdiesterase_TIM-brl"/>
</dbReference>
<sequence>MANARAPAAPFLLLGGAFPKELPLPARPAARLLVGGLTVAALLAPGATAHADGSADDAASATTTVGLHNAYEKAKFDYLADALDSGSGLVEIDVWTDDLIGAWRVNHDLVGQQNNCVGATDPAGLRSGNANGNLRACLTDMRTWHEATPDHQAVVVKVEMKDGFYGRGGLGPAEFDDLVAATLGDAVYRPADLLGDHPDLDSAARSGDWDSLAGRFLIELVPGTFEQRNPFDTLWTDEEYGRHLRDLSENGTLGSATAFPAVLGAASGDPRTRYPEDLRPWFVVFDGSATSYLNGIDTGWYVENNYLLVMTGAHSVSPEISATGPSEQEAADRVALLAAAGATTVTSDWSDLPTVLGSVLPRG</sequence>
<proteinExistence type="predicted"/>
<accession>A0A9W6P3M2</accession>
<dbReference type="Gene3D" id="3.20.20.190">
    <property type="entry name" value="Phosphatidylinositol (PI) phosphodiesterase"/>
    <property type="match status" value="1"/>
</dbReference>
<keyword evidence="2" id="KW-1185">Reference proteome</keyword>
<evidence type="ECO:0000313" key="2">
    <source>
        <dbReference type="Proteomes" id="UP001165092"/>
    </source>
</evidence>
<dbReference type="EMBL" id="BSQG01000001">
    <property type="protein sequence ID" value="GLU46556.1"/>
    <property type="molecule type" value="Genomic_DNA"/>
</dbReference>
<gene>
    <name evidence="1" type="ORF">Nans01_09070</name>
</gene>
<protein>
    <submittedName>
        <fullName evidence="1">Lipoprotein</fullName>
    </submittedName>
</protein>
<dbReference type="Proteomes" id="UP001165092">
    <property type="component" value="Unassembled WGS sequence"/>
</dbReference>
<organism evidence="1 2">
    <name type="scientific">Nocardiopsis ansamitocini</name>
    <dbReference type="NCBI Taxonomy" id="1670832"/>
    <lineage>
        <taxon>Bacteria</taxon>
        <taxon>Bacillati</taxon>
        <taxon>Actinomycetota</taxon>
        <taxon>Actinomycetes</taxon>
        <taxon>Streptosporangiales</taxon>
        <taxon>Nocardiopsidaceae</taxon>
        <taxon>Nocardiopsis</taxon>
    </lineage>
</organism>
<dbReference type="SUPFAM" id="SSF51695">
    <property type="entry name" value="PLC-like phosphodiesterases"/>
    <property type="match status" value="1"/>
</dbReference>
<dbReference type="RefSeq" id="WP_285757400.1">
    <property type="nucleotide sequence ID" value="NZ_BSQG01000001.1"/>
</dbReference>
<reference evidence="1" key="1">
    <citation type="submission" date="2023-02" db="EMBL/GenBank/DDBJ databases">
        <title>Nocardiopsis ansamitocini NBRC 112285.</title>
        <authorList>
            <person name="Ichikawa N."/>
            <person name="Sato H."/>
            <person name="Tonouchi N."/>
        </authorList>
    </citation>
    <scope>NUCLEOTIDE SEQUENCE</scope>
    <source>
        <strain evidence="1">NBRC 112285</strain>
    </source>
</reference>
<comment type="caution">
    <text evidence="1">The sequence shown here is derived from an EMBL/GenBank/DDBJ whole genome shotgun (WGS) entry which is preliminary data.</text>
</comment>
<dbReference type="GO" id="GO:0008081">
    <property type="term" value="F:phosphoric diester hydrolase activity"/>
    <property type="evidence" value="ECO:0007669"/>
    <property type="project" value="InterPro"/>
</dbReference>
<evidence type="ECO:0000313" key="1">
    <source>
        <dbReference type="EMBL" id="GLU46556.1"/>
    </source>
</evidence>
<dbReference type="GO" id="GO:0006629">
    <property type="term" value="P:lipid metabolic process"/>
    <property type="evidence" value="ECO:0007669"/>
    <property type="project" value="InterPro"/>
</dbReference>
<dbReference type="AlphaFoldDB" id="A0A9W6P3M2"/>
<keyword evidence="1" id="KW-0449">Lipoprotein</keyword>